<evidence type="ECO:0000313" key="4">
    <source>
        <dbReference type="Proteomes" id="UP000034050"/>
    </source>
</evidence>
<dbReference type="STRING" id="1618446.UV61_C0007G0003"/>
<keyword evidence="1" id="KW-1133">Transmembrane helix</keyword>
<evidence type="ECO:0000256" key="2">
    <source>
        <dbReference type="SAM" id="SignalP"/>
    </source>
</evidence>
<feature type="transmembrane region" description="Helical" evidence="1">
    <location>
        <begin position="330"/>
        <end position="350"/>
    </location>
</feature>
<accession>A0A0G1CLW0</accession>
<feature type="transmembrane region" description="Helical" evidence="1">
    <location>
        <begin position="264"/>
        <end position="284"/>
    </location>
</feature>
<keyword evidence="1" id="KW-0472">Membrane</keyword>
<feature type="chain" id="PRO_5002536385" evidence="2">
    <location>
        <begin position="25"/>
        <end position="486"/>
    </location>
</feature>
<keyword evidence="1" id="KW-0812">Transmembrane</keyword>
<dbReference type="AlphaFoldDB" id="A0A0G1CLW0"/>
<comment type="caution">
    <text evidence="3">The sequence shown here is derived from an EMBL/GenBank/DDBJ whole genome shotgun (WGS) entry which is preliminary data.</text>
</comment>
<dbReference type="EMBL" id="LCFD01000007">
    <property type="protein sequence ID" value="KKS86745.1"/>
    <property type="molecule type" value="Genomic_DNA"/>
</dbReference>
<reference evidence="3 4" key="1">
    <citation type="journal article" date="2015" name="Nature">
        <title>rRNA introns, odd ribosomes, and small enigmatic genomes across a large radiation of phyla.</title>
        <authorList>
            <person name="Brown C.T."/>
            <person name="Hug L.A."/>
            <person name="Thomas B.C."/>
            <person name="Sharon I."/>
            <person name="Castelle C.J."/>
            <person name="Singh A."/>
            <person name="Wilkins M.J."/>
            <person name="Williams K.H."/>
            <person name="Banfield J.F."/>
        </authorList>
    </citation>
    <scope>NUCLEOTIDE SEQUENCE [LARGE SCALE GENOMIC DNA]</scope>
</reference>
<feature type="transmembrane region" description="Helical" evidence="1">
    <location>
        <begin position="305"/>
        <end position="324"/>
    </location>
</feature>
<feature type="transmembrane region" description="Helical" evidence="1">
    <location>
        <begin position="405"/>
        <end position="423"/>
    </location>
</feature>
<protein>
    <submittedName>
        <fullName evidence="3">Uncharacterized protein</fullName>
    </submittedName>
</protein>
<organism evidence="3 4">
    <name type="scientific">Candidatus Gottesmanbacteria bacterium GW2011_GWB1_43_11</name>
    <dbReference type="NCBI Taxonomy" id="1618446"/>
    <lineage>
        <taxon>Bacteria</taxon>
        <taxon>Candidatus Gottesmaniibacteriota</taxon>
    </lineage>
</organism>
<name>A0A0G1CLW0_9BACT</name>
<feature type="signal peptide" evidence="2">
    <location>
        <begin position="1"/>
        <end position="24"/>
    </location>
</feature>
<feature type="transmembrane region" description="Helical" evidence="1">
    <location>
        <begin position="147"/>
        <end position="165"/>
    </location>
</feature>
<evidence type="ECO:0000313" key="3">
    <source>
        <dbReference type="EMBL" id="KKS86745.1"/>
    </source>
</evidence>
<sequence length="486" mass="51154">MKKVVFTILLCLSFLLTTSTLVLADATSMGPEENGAALRQYSESGKVTSPVHVFNIKDSDAYWVTCHGGGIGCSDKETDTLPYLNKSVLGMMNAGIAYLYLQKPVDTNQYAAYYGQRLGLVKPAYAQGIGFAGLSPLLGLWRAFSNIAYGFLSLILVAIGFMILFRMKIDPRTVISVQNALPRIIVTLLLIFFSYAIVGLLIDAMYLLIFLTISVLKASVPSIDLQATISQYSGGPLSHLFGAVFTSGKPAVTGIVNLVGGATFTNITTIITTVLGLVIGNAALGGVRGLVIGGGIGNWVGSSNALIWLIVILALLFAFFRILITLISAYIQILLSVIFGPLQIMFGAIPNSDAFGSWFRSLVANLAVFPITSLMLLIGSIISYYGGNTSQPLWTPPGLGGNVGAAASGIISLGMVLLIPSLANSVKELIKAKPALPVGAAIGQSLASPWQTGMQLLSTGYYIQSITAGMFKPKPPAGTPEAGGGH</sequence>
<proteinExistence type="predicted"/>
<gene>
    <name evidence="3" type="ORF">UV61_C0007G0003</name>
</gene>
<dbReference type="Proteomes" id="UP000034050">
    <property type="component" value="Unassembled WGS sequence"/>
</dbReference>
<evidence type="ECO:0000256" key="1">
    <source>
        <dbReference type="SAM" id="Phobius"/>
    </source>
</evidence>
<feature type="transmembrane region" description="Helical" evidence="1">
    <location>
        <begin position="186"/>
        <end position="213"/>
    </location>
</feature>
<keyword evidence="2" id="KW-0732">Signal</keyword>
<feature type="transmembrane region" description="Helical" evidence="1">
    <location>
        <begin position="362"/>
        <end position="385"/>
    </location>
</feature>